<dbReference type="Proteomes" id="UP000076738">
    <property type="component" value="Unassembled WGS sequence"/>
</dbReference>
<proteinExistence type="predicted"/>
<accession>A0A167KWC6</accession>
<name>A0A167KWC6_CALVF</name>
<reference evidence="1 2" key="1">
    <citation type="journal article" date="2016" name="Mol. Biol. Evol.">
        <title>Comparative Genomics of Early-Diverging Mushroom-Forming Fungi Provides Insights into the Origins of Lignocellulose Decay Capabilities.</title>
        <authorList>
            <person name="Nagy L.G."/>
            <person name="Riley R."/>
            <person name="Tritt A."/>
            <person name="Adam C."/>
            <person name="Daum C."/>
            <person name="Floudas D."/>
            <person name="Sun H."/>
            <person name="Yadav J.S."/>
            <person name="Pangilinan J."/>
            <person name="Larsson K.H."/>
            <person name="Matsuura K."/>
            <person name="Barry K."/>
            <person name="Labutti K."/>
            <person name="Kuo R."/>
            <person name="Ohm R.A."/>
            <person name="Bhattacharya S.S."/>
            <person name="Shirouzu T."/>
            <person name="Yoshinaga Y."/>
            <person name="Martin F.M."/>
            <person name="Grigoriev I.V."/>
            <person name="Hibbett D.S."/>
        </authorList>
    </citation>
    <scope>NUCLEOTIDE SEQUENCE [LARGE SCALE GENOMIC DNA]</scope>
    <source>
        <strain evidence="1 2">TUFC12733</strain>
    </source>
</reference>
<dbReference type="AlphaFoldDB" id="A0A167KWC6"/>
<keyword evidence="2" id="KW-1185">Reference proteome</keyword>
<protein>
    <submittedName>
        <fullName evidence="1">Uncharacterized protein</fullName>
    </submittedName>
</protein>
<evidence type="ECO:0000313" key="2">
    <source>
        <dbReference type="Proteomes" id="UP000076738"/>
    </source>
</evidence>
<evidence type="ECO:0000313" key="1">
    <source>
        <dbReference type="EMBL" id="KZO95083.1"/>
    </source>
</evidence>
<gene>
    <name evidence="1" type="ORF">CALVIDRAFT_528435</name>
</gene>
<sequence length="154" mass="16823">MGVAAGEMDLERKDRWLGRGGKCRELGDLSRVKTESEQIGPASEDTLDLCKGLIEVVLGTGGGAQRGAASQYAERGYRCLQTGRKLCQFIDIQRTFYSEVQALQSATSLLNTFPGNVTRTLQDQLLQGQKSVVKALDNVGKLVMVLGRRGEMQE</sequence>
<dbReference type="EMBL" id="KV417291">
    <property type="protein sequence ID" value="KZO95083.1"/>
    <property type="molecule type" value="Genomic_DNA"/>
</dbReference>
<organism evidence="1 2">
    <name type="scientific">Calocera viscosa (strain TUFC12733)</name>
    <dbReference type="NCBI Taxonomy" id="1330018"/>
    <lineage>
        <taxon>Eukaryota</taxon>
        <taxon>Fungi</taxon>
        <taxon>Dikarya</taxon>
        <taxon>Basidiomycota</taxon>
        <taxon>Agaricomycotina</taxon>
        <taxon>Dacrymycetes</taxon>
        <taxon>Dacrymycetales</taxon>
        <taxon>Dacrymycetaceae</taxon>
        <taxon>Calocera</taxon>
    </lineage>
</organism>